<dbReference type="Proteomes" id="UP000720508">
    <property type="component" value="Unassembled WGS sequence"/>
</dbReference>
<feature type="region of interest" description="Disordered" evidence="1">
    <location>
        <begin position="1"/>
        <end position="71"/>
    </location>
</feature>
<sequence>MHGFPGGSLREGALIGKPATRNGGAGGVVRPHPGQSAHAVPPHRQRRGIGHPVLGRATDRPRLAARARSRGPGAERLYVLPVVVVPVGRSSSAPLTR</sequence>
<evidence type="ECO:0000313" key="2">
    <source>
        <dbReference type="EMBL" id="MBU3863678.1"/>
    </source>
</evidence>
<gene>
    <name evidence="2" type="ORF">KN815_06115</name>
</gene>
<accession>A0ABS6C9V2</accession>
<organism evidence="2 3">
    <name type="scientific">Streptomyces niphimycinicus</name>
    <dbReference type="NCBI Taxonomy" id="2842201"/>
    <lineage>
        <taxon>Bacteria</taxon>
        <taxon>Bacillati</taxon>
        <taxon>Actinomycetota</taxon>
        <taxon>Actinomycetes</taxon>
        <taxon>Kitasatosporales</taxon>
        <taxon>Streptomycetaceae</taxon>
        <taxon>Streptomyces</taxon>
    </lineage>
</organism>
<dbReference type="EMBL" id="JAHLEM010000049">
    <property type="protein sequence ID" value="MBU3863678.1"/>
    <property type="molecule type" value="Genomic_DNA"/>
</dbReference>
<protein>
    <submittedName>
        <fullName evidence="2">Uncharacterized protein</fullName>
    </submittedName>
</protein>
<keyword evidence="3" id="KW-1185">Reference proteome</keyword>
<reference evidence="2 3" key="1">
    <citation type="submission" date="2021-06" db="EMBL/GenBank/DDBJ databases">
        <authorList>
            <person name="Pan X."/>
        </authorList>
    </citation>
    <scope>NUCLEOTIDE SEQUENCE [LARGE SCALE GENOMIC DNA]</scope>
    <source>
        <strain evidence="2 3">4503</strain>
    </source>
</reference>
<name>A0ABS6C9V2_9ACTN</name>
<evidence type="ECO:0000256" key="1">
    <source>
        <dbReference type="SAM" id="MobiDB-lite"/>
    </source>
</evidence>
<proteinExistence type="predicted"/>
<comment type="caution">
    <text evidence="2">The sequence shown here is derived from an EMBL/GenBank/DDBJ whole genome shotgun (WGS) entry which is preliminary data.</text>
</comment>
<evidence type="ECO:0000313" key="3">
    <source>
        <dbReference type="Proteomes" id="UP000720508"/>
    </source>
</evidence>